<keyword evidence="3" id="KW-0813">Transport</keyword>
<dbReference type="AlphaFoldDB" id="A0A1Y1V7X0"/>
<feature type="coiled-coil region" evidence="9">
    <location>
        <begin position="328"/>
        <end position="366"/>
    </location>
</feature>
<evidence type="ECO:0000313" key="12">
    <source>
        <dbReference type="EMBL" id="ORX49357.1"/>
    </source>
</evidence>
<comment type="subcellular location">
    <subcellularLocation>
        <location evidence="1">Membrane</location>
        <topology evidence="1">Single-pass type IV membrane protein</topology>
    </subcellularLocation>
</comment>
<feature type="domain" description="SNARE-complex protein Syntaxin-18 N-terminal" evidence="11">
    <location>
        <begin position="1"/>
        <end position="129"/>
    </location>
</feature>
<evidence type="ECO:0000256" key="7">
    <source>
        <dbReference type="ARBA" id="ARBA00023054"/>
    </source>
</evidence>
<keyword evidence="7 9" id="KW-0175">Coiled coil</keyword>
<dbReference type="GO" id="GO:0006890">
    <property type="term" value="P:retrograde vesicle-mediated transport, Golgi to endoplasmic reticulum"/>
    <property type="evidence" value="ECO:0007669"/>
    <property type="project" value="TreeGrafter"/>
</dbReference>
<keyword evidence="6 10" id="KW-1133">Transmembrane helix</keyword>
<evidence type="ECO:0000256" key="10">
    <source>
        <dbReference type="SAM" id="Phobius"/>
    </source>
</evidence>
<keyword evidence="8 10" id="KW-0472">Membrane</keyword>
<evidence type="ECO:0000256" key="9">
    <source>
        <dbReference type="SAM" id="Coils"/>
    </source>
</evidence>
<accession>A0A1Y1V7X0</accession>
<evidence type="ECO:0000256" key="4">
    <source>
        <dbReference type="ARBA" id="ARBA00022692"/>
    </source>
</evidence>
<keyword evidence="13" id="KW-1185">Reference proteome</keyword>
<evidence type="ECO:0000313" key="13">
    <source>
        <dbReference type="Proteomes" id="UP000193719"/>
    </source>
</evidence>
<reference evidence="12 13" key="1">
    <citation type="submission" date="2016-08" db="EMBL/GenBank/DDBJ databases">
        <title>Genomes of anaerobic fungi encode conserved fungal cellulosomes for biomass hydrolysis.</title>
        <authorList>
            <consortium name="DOE Joint Genome Institute"/>
            <person name="Haitjema C.H."/>
            <person name="Gilmore S.P."/>
            <person name="Henske J.K."/>
            <person name="Solomon K.V."/>
            <person name="De Groot R."/>
            <person name="Kuo A."/>
            <person name="Mondo S.J."/>
            <person name="Salamov A.A."/>
            <person name="Labutti K."/>
            <person name="Zhao Z."/>
            <person name="Chiniquy J."/>
            <person name="Barry K."/>
            <person name="Brewer H.M."/>
            <person name="Purvine S.O."/>
            <person name="Wright A.T."/>
            <person name="Boxma B."/>
            <person name="Van Alen T."/>
            <person name="Hackstein J.H."/>
            <person name="Baker S.E."/>
            <person name="Grigoriev I.V."/>
            <person name="O'Malley M.A."/>
        </authorList>
    </citation>
    <scope>NUCLEOTIDE SEQUENCE [LARGE SCALE GENOMIC DNA]</scope>
    <source>
        <strain evidence="13">finn</strain>
    </source>
</reference>
<proteinExistence type="inferred from homology"/>
<organism evidence="12 13">
    <name type="scientific">Piromyces finnis</name>
    <dbReference type="NCBI Taxonomy" id="1754191"/>
    <lineage>
        <taxon>Eukaryota</taxon>
        <taxon>Fungi</taxon>
        <taxon>Fungi incertae sedis</taxon>
        <taxon>Chytridiomycota</taxon>
        <taxon>Chytridiomycota incertae sedis</taxon>
        <taxon>Neocallimastigomycetes</taxon>
        <taxon>Neocallimastigales</taxon>
        <taxon>Neocallimastigaceae</taxon>
        <taxon>Piromyces</taxon>
    </lineage>
</organism>
<keyword evidence="4 10" id="KW-0812">Transmembrane</keyword>
<keyword evidence="5" id="KW-0653">Protein transport</keyword>
<dbReference type="InterPro" id="IPR019529">
    <property type="entry name" value="Syntaxin-18_N"/>
</dbReference>
<gene>
    <name evidence="12" type="ORF">BCR36DRAFT_353855</name>
</gene>
<evidence type="ECO:0000256" key="3">
    <source>
        <dbReference type="ARBA" id="ARBA00022448"/>
    </source>
</evidence>
<dbReference type="Gene3D" id="1.20.5.110">
    <property type="match status" value="1"/>
</dbReference>
<comment type="caution">
    <text evidence="12">The sequence shown here is derived from an EMBL/GenBank/DDBJ whole genome shotgun (WGS) entry which is preliminary data.</text>
</comment>
<protein>
    <recommendedName>
        <fullName evidence="11">SNARE-complex protein Syntaxin-18 N-terminal domain-containing protein</fullName>
    </recommendedName>
</protein>
<evidence type="ECO:0000256" key="2">
    <source>
        <dbReference type="ARBA" id="ARBA00009063"/>
    </source>
</evidence>
<dbReference type="GO" id="GO:0015031">
    <property type="term" value="P:protein transport"/>
    <property type="evidence" value="ECO:0007669"/>
    <property type="project" value="UniProtKB-KW"/>
</dbReference>
<evidence type="ECO:0000256" key="1">
    <source>
        <dbReference type="ARBA" id="ARBA00004211"/>
    </source>
</evidence>
<evidence type="ECO:0000256" key="6">
    <source>
        <dbReference type="ARBA" id="ARBA00022989"/>
    </source>
</evidence>
<dbReference type="Pfam" id="PF10496">
    <property type="entry name" value="Syntaxin-18_N"/>
    <property type="match status" value="1"/>
</dbReference>
<dbReference type="OrthoDB" id="342981at2759"/>
<dbReference type="EMBL" id="MCFH01000024">
    <property type="protein sequence ID" value="ORX49357.1"/>
    <property type="molecule type" value="Genomic_DNA"/>
</dbReference>
<reference evidence="12 13" key="2">
    <citation type="submission" date="2016-08" db="EMBL/GenBank/DDBJ databases">
        <title>Pervasive Adenine N6-methylation of Active Genes in Fungi.</title>
        <authorList>
            <consortium name="DOE Joint Genome Institute"/>
            <person name="Mondo S.J."/>
            <person name="Dannebaum R.O."/>
            <person name="Kuo R.C."/>
            <person name="Labutti K."/>
            <person name="Haridas S."/>
            <person name="Kuo A."/>
            <person name="Salamov A."/>
            <person name="Ahrendt S.R."/>
            <person name="Lipzen A."/>
            <person name="Sullivan W."/>
            <person name="Andreopoulos W.B."/>
            <person name="Clum A."/>
            <person name="Lindquist E."/>
            <person name="Daum C."/>
            <person name="Ramamoorthy G.K."/>
            <person name="Gryganskyi A."/>
            <person name="Culley D."/>
            <person name="Magnuson J.K."/>
            <person name="James T.Y."/>
            <person name="O'Malley M.A."/>
            <person name="Stajich J.E."/>
            <person name="Spatafora J.W."/>
            <person name="Visel A."/>
            <person name="Grigoriev I.V."/>
        </authorList>
    </citation>
    <scope>NUCLEOTIDE SEQUENCE [LARGE SCALE GENOMIC DNA]</scope>
    <source>
        <strain evidence="13">finn</strain>
    </source>
</reference>
<dbReference type="STRING" id="1754191.A0A1Y1V7X0"/>
<evidence type="ECO:0000256" key="5">
    <source>
        <dbReference type="ARBA" id="ARBA00022927"/>
    </source>
</evidence>
<evidence type="ECO:0000259" key="11">
    <source>
        <dbReference type="Pfam" id="PF10496"/>
    </source>
</evidence>
<evidence type="ECO:0000256" key="8">
    <source>
        <dbReference type="ARBA" id="ARBA00023136"/>
    </source>
</evidence>
<name>A0A1Y1V7X0_9FUNG</name>
<dbReference type="PANTHER" id="PTHR15959">
    <property type="entry name" value="SYNTAXIN-18"/>
    <property type="match status" value="1"/>
</dbReference>
<dbReference type="GO" id="GO:0031201">
    <property type="term" value="C:SNARE complex"/>
    <property type="evidence" value="ECO:0007669"/>
    <property type="project" value="TreeGrafter"/>
</dbReference>
<comment type="similarity">
    <text evidence="2">Belongs to the syntaxin family.</text>
</comment>
<dbReference type="Proteomes" id="UP000193719">
    <property type="component" value="Unassembled WGS sequence"/>
</dbReference>
<sequence>MDITEKFFSIVKECQQINNVINEETGKSNDNDNSIEPVTYSKFKQTNWKPEENEIKDAFLKEAYQIEKKIYQLQNFLLSIRKSYLNISHLNSTSTLSQVVYFPFNFDDNDTTPKSIAIQNMTDRQRDDIDQLSKQYIKTCEVQINNLNLKIKQNLDEIIGERRGSFFSKKRNEFDIDKQIEVIFLHREGIVYSLNILLMKIADILKNQQEKRLEQNLQKKESLVHKASITKKSATETMLSSKLGTGASTPFKFLNNKNPFKTTGNFTSSNPISNDNSTYNNTEFNNTQFNITGDNATDPNIKNSSSLNNKGFLPIEDEINNYYEFEDNELSQELRMELEEENQEMLEELESDMNQVRQATQSINEISQLQATLSQQLQIQQNIIETLHEDSWKSVDTMKQANQKLLSAQRHFSDRRVWMLFFLIISSLILLFLDWFYS</sequence>
<dbReference type="PANTHER" id="PTHR15959:SF0">
    <property type="entry name" value="SYNTAXIN-18"/>
    <property type="match status" value="1"/>
</dbReference>
<feature type="transmembrane region" description="Helical" evidence="10">
    <location>
        <begin position="417"/>
        <end position="437"/>
    </location>
</feature>
<dbReference type="GO" id="GO:0005783">
    <property type="term" value="C:endoplasmic reticulum"/>
    <property type="evidence" value="ECO:0007669"/>
    <property type="project" value="TreeGrafter"/>
</dbReference>